<dbReference type="PANTHER" id="PTHR23501">
    <property type="entry name" value="MAJOR FACILITATOR SUPERFAMILY"/>
    <property type="match status" value="1"/>
</dbReference>
<keyword evidence="4 5" id="KW-0472">Membrane</keyword>
<name>A0A5C3LNY2_9AGAR</name>
<comment type="subcellular location">
    <subcellularLocation>
        <location evidence="1">Membrane</location>
        <topology evidence="1">Multi-pass membrane protein</topology>
    </subcellularLocation>
</comment>
<accession>A0A5C3LNY2</accession>
<dbReference type="GO" id="GO:0022857">
    <property type="term" value="F:transmembrane transporter activity"/>
    <property type="evidence" value="ECO:0007669"/>
    <property type="project" value="InterPro"/>
</dbReference>
<dbReference type="OrthoDB" id="10021397at2759"/>
<evidence type="ECO:0000256" key="2">
    <source>
        <dbReference type="ARBA" id="ARBA00022692"/>
    </source>
</evidence>
<dbReference type="PROSITE" id="PS50850">
    <property type="entry name" value="MFS"/>
    <property type="match status" value="1"/>
</dbReference>
<keyword evidence="2 5" id="KW-0812">Transmembrane</keyword>
<dbReference type="PRINTS" id="PR01036">
    <property type="entry name" value="TCRTETB"/>
</dbReference>
<evidence type="ECO:0000256" key="1">
    <source>
        <dbReference type="ARBA" id="ARBA00004141"/>
    </source>
</evidence>
<dbReference type="Proteomes" id="UP000308652">
    <property type="component" value="Unassembled WGS sequence"/>
</dbReference>
<dbReference type="InterPro" id="IPR011701">
    <property type="entry name" value="MFS"/>
</dbReference>
<proteinExistence type="predicted"/>
<dbReference type="InterPro" id="IPR020846">
    <property type="entry name" value="MFS_dom"/>
</dbReference>
<sequence length="212" mass="23038">MTAYFITSTSYQMLYNHLSDIWSHKNVFFGLMFIFFIGNLASSLVNLFIQLLIFRVITGAGGGGLQTIAQVVVSGVVSLHQRGKYQGILGISIAPSHGVGPLIGGLFSQHRDGYSKSPYPQSLYQPCSFAFMSTISGLLVSWTGWYRELVLTGWAMQAISLGLLATLDKDSFVVQPVGYSILTGVSVGQTFQPSLGTLQGALDCKVWQLLLL</sequence>
<dbReference type="STRING" id="68775.A0A5C3LNY2"/>
<feature type="transmembrane region" description="Helical" evidence="5">
    <location>
        <begin position="27"/>
        <end position="49"/>
    </location>
</feature>
<evidence type="ECO:0000313" key="8">
    <source>
        <dbReference type="Proteomes" id="UP000308652"/>
    </source>
</evidence>
<dbReference type="Gene3D" id="1.20.1720.10">
    <property type="entry name" value="Multidrug resistance protein D"/>
    <property type="match status" value="1"/>
</dbReference>
<dbReference type="SUPFAM" id="SSF103473">
    <property type="entry name" value="MFS general substrate transporter"/>
    <property type="match status" value="1"/>
</dbReference>
<gene>
    <name evidence="7" type="ORF">BDQ12DRAFT_727193</name>
</gene>
<dbReference type="InterPro" id="IPR036259">
    <property type="entry name" value="MFS_trans_sf"/>
</dbReference>
<dbReference type="PANTHER" id="PTHR23501:SF189">
    <property type="entry name" value="DRUG TRANSPORTER, PUTATIVE (AFU_ORTHOLOGUE AFUA_4G03920)-RELATED"/>
    <property type="match status" value="1"/>
</dbReference>
<dbReference type="Pfam" id="PF07690">
    <property type="entry name" value="MFS_1"/>
    <property type="match status" value="1"/>
</dbReference>
<reference evidence="7 8" key="1">
    <citation type="journal article" date="2019" name="Nat. Ecol. Evol.">
        <title>Megaphylogeny resolves global patterns of mushroom evolution.</title>
        <authorList>
            <person name="Varga T."/>
            <person name="Krizsan K."/>
            <person name="Foldi C."/>
            <person name="Dima B."/>
            <person name="Sanchez-Garcia M."/>
            <person name="Sanchez-Ramirez S."/>
            <person name="Szollosi G.J."/>
            <person name="Szarkandi J.G."/>
            <person name="Papp V."/>
            <person name="Albert L."/>
            <person name="Andreopoulos W."/>
            <person name="Angelini C."/>
            <person name="Antonin V."/>
            <person name="Barry K.W."/>
            <person name="Bougher N.L."/>
            <person name="Buchanan P."/>
            <person name="Buyck B."/>
            <person name="Bense V."/>
            <person name="Catcheside P."/>
            <person name="Chovatia M."/>
            <person name="Cooper J."/>
            <person name="Damon W."/>
            <person name="Desjardin D."/>
            <person name="Finy P."/>
            <person name="Geml J."/>
            <person name="Haridas S."/>
            <person name="Hughes K."/>
            <person name="Justo A."/>
            <person name="Karasinski D."/>
            <person name="Kautmanova I."/>
            <person name="Kiss B."/>
            <person name="Kocsube S."/>
            <person name="Kotiranta H."/>
            <person name="LaButti K.M."/>
            <person name="Lechner B.E."/>
            <person name="Liimatainen K."/>
            <person name="Lipzen A."/>
            <person name="Lukacs Z."/>
            <person name="Mihaltcheva S."/>
            <person name="Morgado L.N."/>
            <person name="Niskanen T."/>
            <person name="Noordeloos M.E."/>
            <person name="Ohm R.A."/>
            <person name="Ortiz-Santana B."/>
            <person name="Ovrebo C."/>
            <person name="Racz N."/>
            <person name="Riley R."/>
            <person name="Savchenko A."/>
            <person name="Shiryaev A."/>
            <person name="Soop K."/>
            <person name="Spirin V."/>
            <person name="Szebenyi C."/>
            <person name="Tomsovsky M."/>
            <person name="Tulloss R.E."/>
            <person name="Uehling J."/>
            <person name="Grigoriev I.V."/>
            <person name="Vagvolgyi C."/>
            <person name="Papp T."/>
            <person name="Martin F.M."/>
            <person name="Miettinen O."/>
            <person name="Hibbett D.S."/>
            <person name="Nagy L.G."/>
        </authorList>
    </citation>
    <scope>NUCLEOTIDE SEQUENCE [LARGE SCALE GENOMIC DNA]</scope>
    <source>
        <strain evidence="7 8">CBS 166.37</strain>
    </source>
</reference>
<feature type="transmembrane region" description="Helical" evidence="5">
    <location>
        <begin position="123"/>
        <end position="143"/>
    </location>
</feature>
<keyword evidence="8" id="KW-1185">Reference proteome</keyword>
<dbReference type="EMBL" id="ML213637">
    <property type="protein sequence ID" value="TFK34003.1"/>
    <property type="molecule type" value="Genomic_DNA"/>
</dbReference>
<organism evidence="7 8">
    <name type="scientific">Crucibulum laeve</name>
    <dbReference type="NCBI Taxonomy" id="68775"/>
    <lineage>
        <taxon>Eukaryota</taxon>
        <taxon>Fungi</taxon>
        <taxon>Dikarya</taxon>
        <taxon>Basidiomycota</taxon>
        <taxon>Agaricomycotina</taxon>
        <taxon>Agaricomycetes</taxon>
        <taxon>Agaricomycetidae</taxon>
        <taxon>Agaricales</taxon>
        <taxon>Agaricineae</taxon>
        <taxon>Nidulariaceae</taxon>
        <taxon>Crucibulum</taxon>
    </lineage>
</organism>
<keyword evidence="3 5" id="KW-1133">Transmembrane helix</keyword>
<evidence type="ECO:0000259" key="6">
    <source>
        <dbReference type="PROSITE" id="PS50850"/>
    </source>
</evidence>
<dbReference type="AlphaFoldDB" id="A0A5C3LNY2"/>
<evidence type="ECO:0000256" key="5">
    <source>
        <dbReference type="SAM" id="Phobius"/>
    </source>
</evidence>
<evidence type="ECO:0000256" key="4">
    <source>
        <dbReference type="ARBA" id="ARBA00023136"/>
    </source>
</evidence>
<dbReference type="GO" id="GO:0005886">
    <property type="term" value="C:plasma membrane"/>
    <property type="evidence" value="ECO:0007669"/>
    <property type="project" value="TreeGrafter"/>
</dbReference>
<protein>
    <submittedName>
        <fullName evidence="7">Major facilitator superfamily domain-containing protein</fullName>
    </submittedName>
</protein>
<evidence type="ECO:0000256" key="3">
    <source>
        <dbReference type="ARBA" id="ARBA00022989"/>
    </source>
</evidence>
<feature type="domain" description="Major facilitator superfamily (MFS) profile" evidence="6">
    <location>
        <begin position="1"/>
        <end position="212"/>
    </location>
</feature>
<evidence type="ECO:0000313" key="7">
    <source>
        <dbReference type="EMBL" id="TFK34003.1"/>
    </source>
</evidence>